<dbReference type="EMBL" id="BEXD01001680">
    <property type="protein sequence ID" value="GBB95318.1"/>
    <property type="molecule type" value="Genomic_DNA"/>
</dbReference>
<reference evidence="1 2" key="1">
    <citation type="submission" date="2017-11" db="EMBL/GenBank/DDBJ databases">
        <title>The genome of Rhizophagus clarus HR1 reveals common genetic basis of auxotrophy among arbuscular mycorrhizal fungi.</title>
        <authorList>
            <person name="Kobayashi Y."/>
        </authorList>
    </citation>
    <scope>NUCLEOTIDE SEQUENCE [LARGE SCALE GENOMIC DNA]</scope>
    <source>
        <strain evidence="1 2">HR1</strain>
    </source>
</reference>
<dbReference type="AlphaFoldDB" id="A0A2Z6RTP8"/>
<comment type="caution">
    <text evidence="1">The sequence shown here is derived from an EMBL/GenBank/DDBJ whole genome shotgun (WGS) entry which is preliminary data.</text>
</comment>
<keyword evidence="2" id="KW-1185">Reference proteome</keyword>
<protein>
    <recommendedName>
        <fullName evidence="3">GRAM domain-containing protein</fullName>
    </recommendedName>
</protein>
<sequence length="137" mass="16244">MNTYVNSLETKFKDNAKIPTPLEGESYFYRHQPVKFKVVIEGTTMKEYSATGKIYLTDKRFMFIAQEPSTDFETFHVILRDVISSMRSPPPRFKKKKVFSVRINMGNDVFIISLRYKNKHLEDKKIFEDYLTMLLRV</sequence>
<name>A0A2Z6RTP8_9GLOM</name>
<gene>
    <name evidence="1" type="ORF">RclHR1_02510012</name>
</gene>
<evidence type="ECO:0000313" key="1">
    <source>
        <dbReference type="EMBL" id="GBB95318.1"/>
    </source>
</evidence>
<evidence type="ECO:0008006" key="3">
    <source>
        <dbReference type="Google" id="ProtNLM"/>
    </source>
</evidence>
<proteinExistence type="predicted"/>
<evidence type="ECO:0000313" key="2">
    <source>
        <dbReference type="Proteomes" id="UP000247702"/>
    </source>
</evidence>
<dbReference type="Proteomes" id="UP000247702">
    <property type="component" value="Unassembled WGS sequence"/>
</dbReference>
<accession>A0A2Z6RTP8</accession>
<organism evidence="1 2">
    <name type="scientific">Rhizophagus clarus</name>
    <dbReference type="NCBI Taxonomy" id="94130"/>
    <lineage>
        <taxon>Eukaryota</taxon>
        <taxon>Fungi</taxon>
        <taxon>Fungi incertae sedis</taxon>
        <taxon>Mucoromycota</taxon>
        <taxon>Glomeromycotina</taxon>
        <taxon>Glomeromycetes</taxon>
        <taxon>Glomerales</taxon>
        <taxon>Glomeraceae</taxon>
        <taxon>Rhizophagus</taxon>
    </lineage>
</organism>